<proteinExistence type="predicted"/>
<protein>
    <submittedName>
        <fullName evidence="1">Uncharacterized protein</fullName>
    </submittedName>
</protein>
<reference evidence="1" key="1">
    <citation type="submission" date="2020-11" db="EMBL/GenBank/DDBJ databases">
        <title>Sequencing the genomes of 1000 actinobacteria strains.</title>
        <authorList>
            <person name="Klenk H.-P."/>
        </authorList>
    </citation>
    <scope>NUCLEOTIDE SEQUENCE</scope>
    <source>
        <strain evidence="1">DSM 26152</strain>
    </source>
</reference>
<gene>
    <name evidence="1" type="ORF">IW252_001216</name>
</gene>
<accession>A0A931D4U8</accession>
<name>A0A931D4U8_9MICC</name>
<keyword evidence="2" id="KW-1185">Reference proteome</keyword>
<dbReference type="EMBL" id="JADOTZ010000001">
    <property type="protein sequence ID" value="MBG6084449.1"/>
    <property type="molecule type" value="Genomic_DNA"/>
</dbReference>
<comment type="caution">
    <text evidence="1">The sequence shown here is derived from an EMBL/GenBank/DDBJ whole genome shotgun (WGS) entry which is preliminary data.</text>
</comment>
<dbReference type="AlphaFoldDB" id="A0A931D4U8"/>
<organism evidence="1 2">
    <name type="scientific">Zhihengliuella flava</name>
    <dbReference type="NCBI Taxonomy" id="1285193"/>
    <lineage>
        <taxon>Bacteria</taxon>
        <taxon>Bacillati</taxon>
        <taxon>Actinomycetota</taxon>
        <taxon>Actinomycetes</taxon>
        <taxon>Micrococcales</taxon>
        <taxon>Micrococcaceae</taxon>
        <taxon>Zhihengliuella</taxon>
    </lineage>
</organism>
<sequence>MTTGHIAERTHLSDLDEHRALCISAERHPCFEENIRPSLRGRLDLDITITVAVARLQTCDLVWGHEHDDGWGVRERSVEHLSDVRQALAS</sequence>
<evidence type="ECO:0000313" key="1">
    <source>
        <dbReference type="EMBL" id="MBG6084449.1"/>
    </source>
</evidence>
<evidence type="ECO:0000313" key="2">
    <source>
        <dbReference type="Proteomes" id="UP000625033"/>
    </source>
</evidence>
<dbReference type="Proteomes" id="UP000625033">
    <property type="component" value="Unassembled WGS sequence"/>
</dbReference>